<dbReference type="EMBL" id="HG739240">
    <property type="protein sequence ID" value="CDP17379.1"/>
    <property type="molecule type" value="Genomic_DNA"/>
</dbReference>
<name>A0A068VA23_COFCA</name>
<dbReference type="PANTHER" id="PTHR37202">
    <property type="entry name" value="ANKYRIN REPEAT PROTEIN"/>
    <property type="match status" value="1"/>
</dbReference>
<evidence type="ECO:0000256" key="1">
    <source>
        <dbReference type="SAM" id="MobiDB-lite"/>
    </source>
</evidence>
<gene>
    <name evidence="2" type="ORF">GSCOC_T00003668001</name>
</gene>
<feature type="compositionally biased region" description="Basic and acidic residues" evidence="1">
    <location>
        <begin position="91"/>
        <end position="107"/>
    </location>
</feature>
<accession>A0A068VA23</accession>
<dbReference type="OrthoDB" id="1935246at2759"/>
<feature type="region of interest" description="Disordered" evidence="1">
    <location>
        <begin position="68"/>
        <end position="138"/>
    </location>
</feature>
<dbReference type="AlphaFoldDB" id="A0A068VA23"/>
<dbReference type="InParanoid" id="A0A068VA23"/>
<keyword evidence="3" id="KW-1185">Reference proteome</keyword>
<sequence length="138" mass="15466">MIITNFFVSSSTFCLSKRILALHICWLQVLAQIILDSYSSLSDKHIVSSRDFLICRQQDLLKRVVEVKPKRQRHGSAEGNVSSVSSSGQVSDDRKPQTDRVQEKEVSPTRLANASDESKDDNPVKGLLLPYESSDDDD</sequence>
<dbReference type="Proteomes" id="UP000295252">
    <property type="component" value="Unassembled WGS sequence"/>
</dbReference>
<dbReference type="PANTHER" id="PTHR37202:SF1">
    <property type="entry name" value="ANKYRIN REPEAT PROTEIN"/>
    <property type="match status" value="1"/>
</dbReference>
<reference evidence="3" key="1">
    <citation type="journal article" date="2014" name="Science">
        <title>The coffee genome provides insight into the convergent evolution of caffeine biosynthesis.</title>
        <authorList>
            <person name="Denoeud F."/>
            <person name="Carretero-Paulet L."/>
            <person name="Dereeper A."/>
            <person name="Droc G."/>
            <person name="Guyot R."/>
            <person name="Pietrella M."/>
            <person name="Zheng C."/>
            <person name="Alberti A."/>
            <person name="Anthony F."/>
            <person name="Aprea G."/>
            <person name="Aury J.M."/>
            <person name="Bento P."/>
            <person name="Bernard M."/>
            <person name="Bocs S."/>
            <person name="Campa C."/>
            <person name="Cenci A."/>
            <person name="Combes M.C."/>
            <person name="Crouzillat D."/>
            <person name="Da Silva C."/>
            <person name="Daddiego L."/>
            <person name="De Bellis F."/>
            <person name="Dussert S."/>
            <person name="Garsmeur O."/>
            <person name="Gayraud T."/>
            <person name="Guignon V."/>
            <person name="Jahn K."/>
            <person name="Jamilloux V."/>
            <person name="Joet T."/>
            <person name="Labadie K."/>
            <person name="Lan T."/>
            <person name="Leclercq J."/>
            <person name="Lepelley M."/>
            <person name="Leroy T."/>
            <person name="Li L.T."/>
            <person name="Librado P."/>
            <person name="Lopez L."/>
            <person name="Munoz A."/>
            <person name="Noel B."/>
            <person name="Pallavicini A."/>
            <person name="Perrotta G."/>
            <person name="Poncet V."/>
            <person name="Pot D."/>
            <person name="Priyono X."/>
            <person name="Rigoreau M."/>
            <person name="Rouard M."/>
            <person name="Rozas J."/>
            <person name="Tranchant-Dubreuil C."/>
            <person name="VanBuren R."/>
            <person name="Zhang Q."/>
            <person name="Andrade A.C."/>
            <person name="Argout X."/>
            <person name="Bertrand B."/>
            <person name="de Kochko A."/>
            <person name="Graziosi G."/>
            <person name="Henry R.J."/>
            <person name="Jayarama X."/>
            <person name="Ming R."/>
            <person name="Nagai C."/>
            <person name="Rounsley S."/>
            <person name="Sankoff D."/>
            <person name="Giuliano G."/>
            <person name="Albert V.A."/>
            <person name="Wincker P."/>
            <person name="Lashermes P."/>
        </authorList>
    </citation>
    <scope>NUCLEOTIDE SEQUENCE [LARGE SCALE GENOMIC DNA]</scope>
    <source>
        <strain evidence="3">cv. DH200-94</strain>
    </source>
</reference>
<organism evidence="2 3">
    <name type="scientific">Coffea canephora</name>
    <name type="common">Robusta coffee</name>
    <dbReference type="NCBI Taxonomy" id="49390"/>
    <lineage>
        <taxon>Eukaryota</taxon>
        <taxon>Viridiplantae</taxon>
        <taxon>Streptophyta</taxon>
        <taxon>Embryophyta</taxon>
        <taxon>Tracheophyta</taxon>
        <taxon>Spermatophyta</taxon>
        <taxon>Magnoliopsida</taxon>
        <taxon>eudicotyledons</taxon>
        <taxon>Gunneridae</taxon>
        <taxon>Pentapetalae</taxon>
        <taxon>asterids</taxon>
        <taxon>lamiids</taxon>
        <taxon>Gentianales</taxon>
        <taxon>Rubiaceae</taxon>
        <taxon>Ixoroideae</taxon>
        <taxon>Gardenieae complex</taxon>
        <taxon>Bertiereae - Coffeeae clade</taxon>
        <taxon>Coffeeae</taxon>
        <taxon>Coffea</taxon>
    </lineage>
</organism>
<feature type="compositionally biased region" description="Low complexity" evidence="1">
    <location>
        <begin position="77"/>
        <end position="90"/>
    </location>
</feature>
<dbReference type="Gramene" id="CDP17379">
    <property type="protein sequence ID" value="CDP17379"/>
    <property type="gene ID" value="GSCOC_T00003668001"/>
</dbReference>
<evidence type="ECO:0000313" key="3">
    <source>
        <dbReference type="Proteomes" id="UP000295252"/>
    </source>
</evidence>
<evidence type="ECO:0000313" key="2">
    <source>
        <dbReference type="EMBL" id="CDP17379.1"/>
    </source>
</evidence>
<proteinExistence type="predicted"/>
<protein>
    <submittedName>
        <fullName evidence="2">DH200=94 genomic scaffold, scaffold_156</fullName>
    </submittedName>
</protein>
<dbReference type="PhylomeDB" id="A0A068VA23"/>